<evidence type="ECO:0000313" key="1">
    <source>
        <dbReference type="EMBL" id="GAI19655.1"/>
    </source>
</evidence>
<organism evidence="1">
    <name type="scientific">marine sediment metagenome</name>
    <dbReference type="NCBI Taxonomy" id="412755"/>
    <lineage>
        <taxon>unclassified sequences</taxon>
        <taxon>metagenomes</taxon>
        <taxon>ecological metagenomes</taxon>
    </lineage>
</organism>
<dbReference type="EMBL" id="BARV01021057">
    <property type="protein sequence ID" value="GAI19655.1"/>
    <property type="molecule type" value="Genomic_DNA"/>
</dbReference>
<protein>
    <submittedName>
        <fullName evidence="1">Uncharacterized protein</fullName>
    </submittedName>
</protein>
<comment type="caution">
    <text evidence="1">The sequence shown here is derived from an EMBL/GenBank/DDBJ whole genome shotgun (WGS) entry which is preliminary data.</text>
</comment>
<proteinExistence type="predicted"/>
<name>X1MYC5_9ZZZZ</name>
<reference evidence="1" key="1">
    <citation type="journal article" date="2014" name="Front. Microbiol.">
        <title>High frequency of phylogenetically diverse reductive dehalogenase-homologous genes in deep subseafloor sedimentary metagenomes.</title>
        <authorList>
            <person name="Kawai M."/>
            <person name="Futagami T."/>
            <person name="Toyoda A."/>
            <person name="Takaki Y."/>
            <person name="Nishi S."/>
            <person name="Hori S."/>
            <person name="Arai W."/>
            <person name="Tsubouchi T."/>
            <person name="Morono Y."/>
            <person name="Uchiyama I."/>
            <person name="Ito T."/>
            <person name="Fujiyama A."/>
            <person name="Inagaki F."/>
            <person name="Takami H."/>
        </authorList>
    </citation>
    <scope>NUCLEOTIDE SEQUENCE</scope>
    <source>
        <strain evidence="1">Expedition CK06-06</strain>
    </source>
</reference>
<dbReference type="AlphaFoldDB" id="X1MYC5"/>
<accession>X1MYC5</accession>
<gene>
    <name evidence="1" type="ORF">S06H3_34976</name>
</gene>
<sequence>MAKLKALPGKEVIGGFRGTIDFYVYCGIPCARSWPRSPGKKRAPLVEAQWPIFGFSGTYWQHLPLQIKEAYNQMAAGVPTTGREIFTKSFISGNTTRITGA</sequence>